<name>A0A499UA06_PLAST</name>
<protein>
    <submittedName>
        <fullName evidence="3">Peptidoglycan Recognition Protein L2</fullName>
    </submittedName>
</protein>
<dbReference type="SUPFAM" id="SSF55846">
    <property type="entry name" value="N-acetylmuramoyl-L-alanine amidase-like"/>
    <property type="match status" value="1"/>
</dbReference>
<dbReference type="AlphaFoldDB" id="A0A499UA06"/>
<keyword evidence="2" id="KW-0812">Transmembrane</keyword>
<evidence type="ECO:0000313" key="3">
    <source>
        <dbReference type="EMBL" id="BBE08145.1"/>
    </source>
</evidence>
<proteinExistence type="evidence at transcript level"/>
<accession>A0A499UA06</accession>
<feature type="region of interest" description="Disordered" evidence="1">
    <location>
        <begin position="114"/>
        <end position="133"/>
    </location>
</feature>
<dbReference type="EMBL" id="LC384136">
    <property type="protein sequence ID" value="BBE08145.1"/>
    <property type="molecule type" value="mRNA"/>
</dbReference>
<feature type="transmembrane region" description="Helical" evidence="2">
    <location>
        <begin position="73"/>
        <end position="91"/>
    </location>
</feature>
<evidence type="ECO:0000256" key="2">
    <source>
        <dbReference type="SAM" id="Phobius"/>
    </source>
</evidence>
<organism evidence="3">
    <name type="scientific">Plautia stali</name>
    <name type="common">Stink bug</name>
    <dbReference type="NCBI Taxonomy" id="106108"/>
    <lineage>
        <taxon>Eukaryota</taxon>
        <taxon>Metazoa</taxon>
        <taxon>Ecdysozoa</taxon>
        <taxon>Arthropoda</taxon>
        <taxon>Hexapoda</taxon>
        <taxon>Insecta</taxon>
        <taxon>Pterygota</taxon>
        <taxon>Neoptera</taxon>
        <taxon>Paraneoptera</taxon>
        <taxon>Hemiptera</taxon>
        <taxon>Heteroptera</taxon>
        <taxon>Panheteroptera</taxon>
        <taxon>Pentatomomorpha</taxon>
        <taxon>Pentatomoidea</taxon>
        <taxon>Pentatomidae</taxon>
        <taxon>Pentatominae</taxon>
        <taxon>Plautia</taxon>
    </lineage>
</organism>
<sequence>MITTVSTETDAVGLDKAQGIVIPSSCCETPIGSLTVSHSDGFHIGTKIVADTVTYVTEDNNNKNEKKLLTNNIMIIVVATLLTAILIVIIVRNKSSIDNSGKIPFSDHTTQCPFVDPTTPTSTTSLPTTEEPTTLPPGLEIISYEDWSLNKKIECIKNTNAHTISLEMIDSYNCECSKDYLIAYENKYSLKHNFYISGDGFVYEGFGWNCSSEYNHRYSRSVLKIAFFCLSYSSHTKLLEKLISYGITNDKIHKDYNILPECCRNSDLAIIDNTTMAYLNNEAGRSFKNPNCIDYNKQCVILYNSEKNMSSKMMILLKPI</sequence>
<keyword evidence="2" id="KW-0472">Membrane</keyword>
<gene>
    <name evidence="3" type="primary">PGRP-L2</name>
</gene>
<keyword evidence="2" id="KW-1133">Transmembrane helix</keyword>
<dbReference type="GO" id="GO:0009253">
    <property type="term" value="P:peptidoglycan catabolic process"/>
    <property type="evidence" value="ECO:0007669"/>
    <property type="project" value="InterPro"/>
</dbReference>
<dbReference type="Gene3D" id="3.40.80.10">
    <property type="entry name" value="Peptidoglycan recognition protein-like"/>
    <property type="match status" value="1"/>
</dbReference>
<dbReference type="GO" id="GO:0008745">
    <property type="term" value="F:N-acetylmuramoyl-L-alanine amidase activity"/>
    <property type="evidence" value="ECO:0007669"/>
    <property type="project" value="InterPro"/>
</dbReference>
<dbReference type="InterPro" id="IPR036505">
    <property type="entry name" value="Amidase/PGRP_sf"/>
</dbReference>
<feature type="compositionally biased region" description="Low complexity" evidence="1">
    <location>
        <begin position="117"/>
        <end position="133"/>
    </location>
</feature>
<reference evidence="3" key="1">
    <citation type="journal article" date="2019" name="Proc. R. Soc. B">
        <title>Functional crosstalk across IMD and Toll pathways: insight into the evolution of incomplete immune cascades.</title>
        <authorList>
            <person name="Nishide Y."/>
            <person name="Kageyama D."/>
            <person name="Yokoi K."/>
            <person name="Jouraku A."/>
            <person name="Tanaka H."/>
            <person name="Futahashi R."/>
            <person name="Fukatsu T."/>
        </authorList>
    </citation>
    <scope>NUCLEOTIDE SEQUENCE</scope>
</reference>
<evidence type="ECO:0000256" key="1">
    <source>
        <dbReference type="SAM" id="MobiDB-lite"/>
    </source>
</evidence>